<name>A0A3G9J9C4_9BACL</name>
<dbReference type="PANTHER" id="PTHR37017">
    <property type="entry name" value="AB HYDROLASE-1 DOMAIN-CONTAINING PROTEIN-RELATED"/>
    <property type="match status" value="1"/>
</dbReference>
<dbReference type="PANTHER" id="PTHR37017:SF11">
    <property type="entry name" value="ESTERASE_LIPASE_THIOESTERASE DOMAIN-CONTAINING PROTEIN"/>
    <property type="match status" value="1"/>
</dbReference>
<dbReference type="InterPro" id="IPR029058">
    <property type="entry name" value="AB_hydrolase_fold"/>
</dbReference>
<dbReference type="SUPFAM" id="SSF53474">
    <property type="entry name" value="alpha/beta-Hydrolases"/>
    <property type="match status" value="1"/>
</dbReference>
<dbReference type="PRINTS" id="PR00111">
    <property type="entry name" value="ABHYDROLASE"/>
</dbReference>
<dbReference type="KEGG" id="pbk:Back11_18130"/>
<organism evidence="2 3">
    <name type="scientific">Paenibacillus baekrokdamisoli</name>
    <dbReference type="NCBI Taxonomy" id="1712516"/>
    <lineage>
        <taxon>Bacteria</taxon>
        <taxon>Bacillati</taxon>
        <taxon>Bacillota</taxon>
        <taxon>Bacilli</taxon>
        <taxon>Bacillales</taxon>
        <taxon>Paenibacillaceae</taxon>
        <taxon>Paenibacillus</taxon>
    </lineage>
</organism>
<dbReference type="Gene3D" id="3.40.50.1820">
    <property type="entry name" value="alpha/beta hydrolase"/>
    <property type="match status" value="1"/>
</dbReference>
<evidence type="ECO:0000259" key="1">
    <source>
        <dbReference type="Pfam" id="PF12697"/>
    </source>
</evidence>
<feature type="domain" description="AB hydrolase-1" evidence="1">
    <location>
        <begin position="78"/>
        <end position="230"/>
    </location>
</feature>
<dbReference type="InterPro" id="IPR000073">
    <property type="entry name" value="AB_hydrolase_1"/>
</dbReference>
<dbReference type="InterPro" id="IPR052897">
    <property type="entry name" value="Sec-Metab_Biosynth_Hydrolase"/>
</dbReference>
<protein>
    <submittedName>
        <fullName evidence="2">Salicylate esterase</fullName>
    </submittedName>
</protein>
<reference evidence="2 3" key="1">
    <citation type="submission" date="2018-11" db="EMBL/GenBank/DDBJ databases">
        <title>Complete genome sequence of Paenibacillus baekrokdamisoli strain KCTC 33723.</title>
        <authorList>
            <person name="Kang S.W."/>
            <person name="Lee K.C."/>
            <person name="Kim K.K."/>
            <person name="Kim J.S."/>
            <person name="Kim D.S."/>
            <person name="Ko S.H."/>
            <person name="Yang S.H."/>
            <person name="Lee J.S."/>
        </authorList>
    </citation>
    <scope>NUCLEOTIDE SEQUENCE [LARGE SCALE GENOMIC DNA]</scope>
    <source>
        <strain evidence="2 3">KCTC 33723</strain>
    </source>
</reference>
<accession>A0A3G9J9C4</accession>
<dbReference type="Proteomes" id="UP000275368">
    <property type="component" value="Chromosome"/>
</dbReference>
<dbReference type="Pfam" id="PF12697">
    <property type="entry name" value="Abhydrolase_6"/>
    <property type="match status" value="1"/>
</dbReference>
<evidence type="ECO:0000313" key="2">
    <source>
        <dbReference type="EMBL" id="BBH20468.1"/>
    </source>
</evidence>
<dbReference type="RefSeq" id="WP_232016314.1">
    <property type="nucleotide sequence ID" value="NZ_AP019308.1"/>
</dbReference>
<sequence length="318" mass="35940">MYRNEPYGSNAYYYAAPVRQSYPISVSPYAYTPAISSDMRFEHFYPPYAQPAWSHHANAPWVHGNLEDTREKQQPLTFVLIHGAWADASFWNGTAAELRRKGHTVYAPEYPGHGSDPNKNVTHAMLTKSIADFIVTNHLKNVVLVGHSFGGSLVQTVAQQIPDRIKRMVFFDAFVLKDGQSVADELPPSTLEAFNQLRKSSKDDTIMLPFPLFRETFVNLASLELAQQIHNAISPEPAGPLYEKLDLKKFYSLSTPRSYLFLTEDNALPQGSDLYGWFPHMANRLGLFRLIKGQGDHMTTAKTEPRMLAQKIYEAGRD</sequence>
<dbReference type="AlphaFoldDB" id="A0A3G9J9C4"/>
<keyword evidence="3" id="KW-1185">Reference proteome</keyword>
<proteinExistence type="predicted"/>
<evidence type="ECO:0000313" key="3">
    <source>
        <dbReference type="Proteomes" id="UP000275368"/>
    </source>
</evidence>
<gene>
    <name evidence="2" type="ORF">Back11_18130</name>
</gene>
<dbReference type="EMBL" id="AP019308">
    <property type="protein sequence ID" value="BBH20468.1"/>
    <property type="molecule type" value="Genomic_DNA"/>
</dbReference>